<dbReference type="InParanoid" id="A0A3N4LYU4"/>
<dbReference type="EMBL" id="ML121536">
    <property type="protein sequence ID" value="RPB25851.1"/>
    <property type="molecule type" value="Genomic_DNA"/>
</dbReference>
<name>A0A3N4LYU4_9PEZI</name>
<feature type="signal peptide" evidence="1">
    <location>
        <begin position="1"/>
        <end position="30"/>
    </location>
</feature>
<dbReference type="Proteomes" id="UP000267821">
    <property type="component" value="Unassembled WGS sequence"/>
</dbReference>
<organism evidence="2 3">
    <name type="scientific">Terfezia boudieri ATCC MYA-4762</name>
    <dbReference type="NCBI Taxonomy" id="1051890"/>
    <lineage>
        <taxon>Eukaryota</taxon>
        <taxon>Fungi</taxon>
        <taxon>Dikarya</taxon>
        <taxon>Ascomycota</taxon>
        <taxon>Pezizomycotina</taxon>
        <taxon>Pezizomycetes</taxon>
        <taxon>Pezizales</taxon>
        <taxon>Pezizaceae</taxon>
        <taxon>Terfezia</taxon>
    </lineage>
</organism>
<evidence type="ECO:0000313" key="3">
    <source>
        <dbReference type="Proteomes" id="UP000267821"/>
    </source>
</evidence>
<keyword evidence="3" id="KW-1185">Reference proteome</keyword>
<reference evidence="2 3" key="1">
    <citation type="journal article" date="2018" name="Nat. Ecol. Evol.">
        <title>Pezizomycetes genomes reveal the molecular basis of ectomycorrhizal truffle lifestyle.</title>
        <authorList>
            <person name="Murat C."/>
            <person name="Payen T."/>
            <person name="Noel B."/>
            <person name="Kuo A."/>
            <person name="Morin E."/>
            <person name="Chen J."/>
            <person name="Kohler A."/>
            <person name="Krizsan K."/>
            <person name="Balestrini R."/>
            <person name="Da Silva C."/>
            <person name="Montanini B."/>
            <person name="Hainaut M."/>
            <person name="Levati E."/>
            <person name="Barry K.W."/>
            <person name="Belfiori B."/>
            <person name="Cichocki N."/>
            <person name="Clum A."/>
            <person name="Dockter R.B."/>
            <person name="Fauchery L."/>
            <person name="Guy J."/>
            <person name="Iotti M."/>
            <person name="Le Tacon F."/>
            <person name="Lindquist E.A."/>
            <person name="Lipzen A."/>
            <person name="Malagnac F."/>
            <person name="Mello A."/>
            <person name="Molinier V."/>
            <person name="Miyauchi S."/>
            <person name="Poulain J."/>
            <person name="Riccioni C."/>
            <person name="Rubini A."/>
            <person name="Sitrit Y."/>
            <person name="Splivallo R."/>
            <person name="Traeger S."/>
            <person name="Wang M."/>
            <person name="Zifcakova L."/>
            <person name="Wipf D."/>
            <person name="Zambonelli A."/>
            <person name="Paolocci F."/>
            <person name="Nowrousian M."/>
            <person name="Ottonello S."/>
            <person name="Baldrian P."/>
            <person name="Spatafora J.W."/>
            <person name="Henrissat B."/>
            <person name="Nagy L.G."/>
            <person name="Aury J.M."/>
            <person name="Wincker P."/>
            <person name="Grigoriev I.V."/>
            <person name="Bonfante P."/>
            <person name="Martin F.M."/>
        </authorList>
    </citation>
    <scope>NUCLEOTIDE SEQUENCE [LARGE SCALE GENOMIC DNA]</scope>
    <source>
        <strain evidence="2 3">ATCC MYA-4762</strain>
    </source>
</reference>
<gene>
    <name evidence="2" type="ORF">L211DRAFT_835918</name>
</gene>
<sequence>MPNMLQIPPPQMLLLWIPLLWLHDLPTVERIPLLRKYRAGKNNSLTLRKKRFFLLTNKDGAINELQTKLDD</sequence>
<keyword evidence="1" id="KW-0732">Signal</keyword>
<feature type="chain" id="PRO_5018235524" evidence="1">
    <location>
        <begin position="31"/>
        <end position="71"/>
    </location>
</feature>
<evidence type="ECO:0000256" key="1">
    <source>
        <dbReference type="SAM" id="SignalP"/>
    </source>
</evidence>
<accession>A0A3N4LYU4</accession>
<evidence type="ECO:0000313" key="2">
    <source>
        <dbReference type="EMBL" id="RPB25851.1"/>
    </source>
</evidence>
<protein>
    <submittedName>
        <fullName evidence="2">Uncharacterized protein</fullName>
    </submittedName>
</protein>
<dbReference type="AlphaFoldDB" id="A0A3N4LYU4"/>
<proteinExistence type="predicted"/>